<protein>
    <submittedName>
        <fullName evidence="1">TAXI family TRAP transporter solute-binding subunit</fullName>
    </submittedName>
</protein>
<dbReference type="NCBIfam" id="TIGR02122">
    <property type="entry name" value="TRAP_TAXI"/>
    <property type="match status" value="1"/>
</dbReference>
<keyword evidence="2" id="KW-1185">Reference proteome</keyword>
<name>A0ABW3IP14_9RHOB</name>
<proteinExistence type="predicted"/>
<organism evidence="1 2">
    <name type="scientific">Tropicimonas aquimaris</name>
    <dbReference type="NCBI Taxonomy" id="914152"/>
    <lineage>
        <taxon>Bacteria</taxon>
        <taxon>Pseudomonadati</taxon>
        <taxon>Pseudomonadota</taxon>
        <taxon>Alphaproteobacteria</taxon>
        <taxon>Rhodobacterales</taxon>
        <taxon>Roseobacteraceae</taxon>
        <taxon>Tropicimonas</taxon>
    </lineage>
</organism>
<dbReference type="PANTHER" id="PTHR42941">
    <property type="entry name" value="SLL1037 PROTEIN"/>
    <property type="match status" value="1"/>
</dbReference>
<evidence type="ECO:0000313" key="2">
    <source>
        <dbReference type="Proteomes" id="UP001597108"/>
    </source>
</evidence>
<dbReference type="SUPFAM" id="SSF53850">
    <property type="entry name" value="Periplasmic binding protein-like II"/>
    <property type="match status" value="1"/>
</dbReference>
<evidence type="ECO:0000313" key="1">
    <source>
        <dbReference type="EMBL" id="MFD0979711.1"/>
    </source>
</evidence>
<dbReference type="EMBL" id="JBHTJT010000008">
    <property type="protein sequence ID" value="MFD0979711.1"/>
    <property type="molecule type" value="Genomic_DNA"/>
</dbReference>
<accession>A0ABW3IP14</accession>
<gene>
    <name evidence="1" type="ORF">ACFQ2S_08610</name>
</gene>
<dbReference type="Pfam" id="PF16868">
    <property type="entry name" value="NMT1_3"/>
    <property type="match status" value="1"/>
</dbReference>
<sequence>MDRISVSTRRGARVVSRGLPVAATVAALALGAGAAVARDITVVTFGSASLAGTYHAVVGAICDLANRTGRRDLRCSPEPTPGSVYNLLAMQRGELDFALVQSDWQRRAVEGTGPFAETGPMEDLRGVMSLYPEAVTLLVRKGAGINGIEDLAGKTVDIGDPVIARRATNERLLAALELSDEDRAKFVGLAGSAVRAEFCRGAVDAVLLVLGHPNASVQSALSDCNGEIVSIRGPVVDALLAESSDFARTEISSDTYGGLFADIDTISVSATLVTRADTSDETVDYFSRMILDNLGLLATSNPVLRERPLERLKGDGMTAALHPAAEAVFAAKAGAPGQ</sequence>
<reference evidence="2" key="1">
    <citation type="journal article" date="2019" name="Int. J. Syst. Evol. Microbiol.">
        <title>The Global Catalogue of Microorganisms (GCM) 10K type strain sequencing project: providing services to taxonomists for standard genome sequencing and annotation.</title>
        <authorList>
            <consortium name="The Broad Institute Genomics Platform"/>
            <consortium name="The Broad Institute Genome Sequencing Center for Infectious Disease"/>
            <person name="Wu L."/>
            <person name="Ma J."/>
        </authorList>
    </citation>
    <scope>NUCLEOTIDE SEQUENCE [LARGE SCALE GENOMIC DNA]</scope>
    <source>
        <strain evidence="2">CCUG 60524</strain>
    </source>
</reference>
<dbReference type="RefSeq" id="WP_386074031.1">
    <property type="nucleotide sequence ID" value="NZ_JBHTJT010000008.1"/>
</dbReference>
<dbReference type="Gene3D" id="3.40.190.10">
    <property type="entry name" value="Periplasmic binding protein-like II"/>
    <property type="match status" value="2"/>
</dbReference>
<comment type="caution">
    <text evidence="1">The sequence shown here is derived from an EMBL/GenBank/DDBJ whole genome shotgun (WGS) entry which is preliminary data.</text>
</comment>
<dbReference type="InterPro" id="IPR011852">
    <property type="entry name" value="TRAP_TAXI"/>
</dbReference>
<dbReference type="PANTHER" id="PTHR42941:SF1">
    <property type="entry name" value="SLL1037 PROTEIN"/>
    <property type="match status" value="1"/>
</dbReference>
<dbReference type="Proteomes" id="UP001597108">
    <property type="component" value="Unassembled WGS sequence"/>
</dbReference>